<evidence type="ECO:0000256" key="1">
    <source>
        <dbReference type="HAMAP-Rule" id="MF_00691"/>
    </source>
</evidence>
<gene>
    <name evidence="1" type="primary">pxpA</name>
    <name evidence="2" type="ORF">SAMN05216217_108107</name>
</gene>
<name>A0A1I4S0W9_9GAMM</name>
<dbReference type="NCBIfam" id="NF003814">
    <property type="entry name" value="PRK05406.1-3"/>
    <property type="match status" value="1"/>
</dbReference>
<dbReference type="EC" id="3.5.2.9" evidence="1"/>
<dbReference type="GO" id="GO:0005524">
    <property type="term" value="F:ATP binding"/>
    <property type="evidence" value="ECO:0007669"/>
    <property type="project" value="UniProtKB-UniRule"/>
</dbReference>
<dbReference type="HAMAP" id="MF_00691">
    <property type="entry name" value="PxpA"/>
    <property type="match status" value="1"/>
</dbReference>
<proteinExistence type="inferred from homology"/>
<comment type="catalytic activity">
    <reaction evidence="1">
        <text>5-oxo-L-proline + ATP + 2 H2O = L-glutamate + ADP + phosphate + H(+)</text>
        <dbReference type="Rhea" id="RHEA:10348"/>
        <dbReference type="ChEBI" id="CHEBI:15377"/>
        <dbReference type="ChEBI" id="CHEBI:15378"/>
        <dbReference type="ChEBI" id="CHEBI:29985"/>
        <dbReference type="ChEBI" id="CHEBI:30616"/>
        <dbReference type="ChEBI" id="CHEBI:43474"/>
        <dbReference type="ChEBI" id="CHEBI:58402"/>
        <dbReference type="ChEBI" id="CHEBI:456216"/>
        <dbReference type="EC" id="3.5.2.9"/>
    </reaction>
</comment>
<dbReference type="Proteomes" id="UP000243629">
    <property type="component" value="Unassembled WGS sequence"/>
</dbReference>
<dbReference type="PANTHER" id="PTHR30292">
    <property type="entry name" value="UNCHARACTERIZED PROTEIN YBGL-RELATED"/>
    <property type="match status" value="1"/>
</dbReference>
<dbReference type="EMBL" id="FOUI01000008">
    <property type="protein sequence ID" value="SFM58192.1"/>
    <property type="molecule type" value="Genomic_DNA"/>
</dbReference>
<evidence type="ECO:0000313" key="3">
    <source>
        <dbReference type="Proteomes" id="UP000243629"/>
    </source>
</evidence>
<comment type="subunit">
    <text evidence="1">Forms a complex composed of PxpA, PxpB and PxpC.</text>
</comment>
<dbReference type="CDD" id="cd10787">
    <property type="entry name" value="LamB_YcsF_like"/>
    <property type="match status" value="1"/>
</dbReference>
<dbReference type="InterPro" id="IPR011330">
    <property type="entry name" value="Glyco_hydro/deAcase_b/a-brl"/>
</dbReference>
<dbReference type="GO" id="GO:0017168">
    <property type="term" value="F:5-oxoprolinase (ATP-hydrolyzing) activity"/>
    <property type="evidence" value="ECO:0007669"/>
    <property type="project" value="UniProtKB-UniRule"/>
</dbReference>
<keyword evidence="1" id="KW-0067">ATP-binding</keyword>
<comment type="function">
    <text evidence="1">Catalyzes the cleavage of 5-oxoproline to form L-glutamate coupled to the hydrolysis of ATP to ADP and inorganic phosphate.</text>
</comment>
<dbReference type="Gene3D" id="3.20.20.370">
    <property type="entry name" value="Glycoside hydrolase/deacetylase"/>
    <property type="match status" value="1"/>
</dbReference>
<reference evidence="3" key="1">
    <citation type="submission" date="2016-10" db="EMBL/GenBank/DDBJ databases">
        <authorList>
            <person name="Varghese N."/>
            <person name="Submissions S."/>
        </authorList>
    </citation>
    <scope>NUCLEOTIDE SEQUENCE [LARGE SCALE GENOMIC DNA]</scope>
    <source>
        <strain evidence="3">DSM 24213</strain>
    </source>
</reference>
<organism evidence="2 3">
    <name type="scientific">Halopseudomonas yangmingensis</name>
    <dbReference type="NCBI Taxonomy" id="1720063"/>
    <lineage>
        <taxon>Bacteria</taxon>
        <taxon>Pseudomonadati</taxon>
        <taxon>Pseudomonadota</taxon>
        <taxon>Gammaproteobacteria</taxon>
        <taxon>Pseudomonadales</taxon>
        <taxon>Pseudomonadaceae</taxon>
        <taxon>Halopseudomonas</taxon>
    </lineage>
</organism>
<sequence length="251" mass="26429">MGACMPQLLLNCDMGESFGAWRMGLDDQVMPWIDCASIACGYHAGDPGCMRRTVALAAAHGVRIGAHPGYPDLQGFGRRSMACSPAEVEDMLLYQIGALQAICRAEGCEVSYVKPHGALYNDMLAQPPLLEAVLRAVRLAAPGAPLMLLAGAGNPGHQALAAAAGVPLWLEGFADRAYAADGALLPRSQPGAVYHDPERILAQALQLARGEPISTNGGQSLQLQIDSLCVHGDNPESAAVIRRLRQALQGL</sequence>
<comment type="similarity">
    <text evidence="1">Belongs to the LamB/PxpA family.</text>
</comment>
<dbReference type="NCBIfam" id="NF003816">
    <property type="entry name" value="PRK05406.1-5"/>
    <property type="match status" value="1"/>
</dbReference>
<keyword evidence="1" id="KW-0378">Hydrolase</keyword>
<dbReference type="GO" id="GO:0005975">
    <property type="term" value="P:carbohydrate metabolic process"/>
    <property type="evidence" value="ECO:0007669"/>
    <property type="project" value="InterPro"/>
</dbReference>
<keyword evidence="1" id="KW-0547">Nucleotide-binding</keyword>
<dbReference type="Pfam" id="PF03746">
    <property type="entry name" value="LamB_YcsF"/>
    <property type="match status" value="1"/>
</dbReference>
<evidence type="ECO:0000313" key="2">
    <source>
        <dbReference type="EMBL" id="SFM58192.1"/>
    </source>
</evidence>
<keyword evidence="3" id="KW-1185">Reference proteome</keyword>
<dbReference type="SUPFAM" id="SSF88713">
    <property type="entry name" value="Glycoside hydrolase/deacetylase"/>
    <property type="match status" value="1"/>
</dbReference>
<accession>A0A1I4S0W9</accession>
<dbReference type="InterPro" id="IPR005501">
    <property type="entry name" value="LamB/YcsF/PxpA-like"/>
</dbReference>
<protein>
    <recommendedName>
        <fullName evidence="1">5-oxoprolinase subunit A</fullName>
        <shortName evidence="1">5-OPase subunit A</shortName>
        <ecNumber evidence="1">3.5.2.9</ecNumber>
    </recommendedName>
    <alternativeName>
        <fullName evidence="1">5-oxoprolinase (ATP-hydrolyzing) subunit A</fullName>
    </alternativeName>
</protein>
<dbReference type="PANTHER" id="PTHR30292:SF0">
    <property type="entry name" value="5-OXOPROLINASE SUBUNIT A"/>
    <property type="match status" value="1"/>
</dbReference>
<dbReference type="AlphaFoldDB" id="A0A1I4S0W9"/>
<dbReference type="STRING" id="1720063.SAMN05216217_108107"/>